<reference evidence="2" key="1">
    <citation type="journal article" date="2014" name="Int. J. Syst. Evol. Microbiol.">
        <title>Complete genome sequence of Corynebacterium casei LMG S-19264T (=DSM 44701T), isolated from a smear-ripened cheese.</title>
        <authorList>
            <consortium name="US DOE Joint Genome Institute (JGI-PGF)"/>
            <person name="Walter F."/>
            <person name="Albersmeier A."/>
            <person name="Kalinowski J."/>
            <person name="Ruckert C."/>
        </authorList>
    </citation>
    <scope>NUCLEOTIDE SEQUENCE</scope>
    <source>
        <strain evidence="2">CGMCC 1.15478</strain>
    </source>
</reference>
<keyword evidence="1" id="KW-0472">Membrane</keyword>
<gene>
    <name evidence="2" type="ORF">GCM10011410_27840</name>
</gene>
<proteinExistence type="predicted"/>
<dbReference type="AlphaFoldDB" id="A0A916XHU2"/>
<organism evidence="2 3">
    <name type="scientific">Hoyosella rhizosphaerae</name>
    <dbReference type="NCBI Taxonomy" id="1755582"/>
    <lineage>
        <taxon>Bacteria</taxon>
        <taxon>Bacillati</taxon>
        <taxon>Actinomycetota</taxon>
        <taxon>Actinomycetes</taxon>
        <taxon>Mycobacteriales</taxon>
        <taxon>Hoyosellaceae</taxon>
        <taxon>Hoyosella</taxon>
    </lineage>
</organism>
<evidence type="ECO:0000313" key="3">
    <source>
        <dbReference type="Proteomes" id="UP000641514"/>
    </source>
</evidence>
<feature type="transmembrane region" description="Helical" evidence="1">
    <location>
        <begin position="59"/>
        <end position="81"/>
    </location>
</feature>
<keyword evidence="1" id="KW-1133">Transmembrane helix</keyword>
<reference evidence="2" key="2">
    <citation type="submission" date="2020-09" db="EMBL/GenBank/DDBJ databases">
        <authorList>
            <person name="Sun Q."/>
            <person name="Zhou Y."/>
        </authorList>
    </citation>
    <scope>NUCLEOTIDE SEQUENCE</scope>
    <source>
        <strain evidence="2">CGMCC 1.15478</strain>
    </source>
</reference>
<name>A0A916XHU2_9ACTN</name>
<protein>
    <submittedName>
        <fullName evidence="2">Uncharacterized protein</fullName>
    </submittedName>
</protein>
<sequence>MSGTLSVVGNEFGRRTRHRVIESRAETIAMRIGAVLFILGVVALVALFVVHITGGDPVLALYLGSMLSPLGLTVAFFTTVFSGSRSKVR</sequence>
<keyword evidence="1" id="KW-0812">Transmembrane</keyword>
<keyword evidence="3" id="KW-1185">Reference proteome</keyword>
<dbReference type="EMBL" id="BMJH01000003">
    <property type="protein sequence ID" value="GGC73156.1"/>
    <property type="molecule type" value="Genomic_DNA"/>
</dbReference>
<evidence type="ECO:0000313" key="2">
    <source>
        <dbReference type="EMBL" id="GGC73156.1"/>
    </source>
</evidence>
<feature type="transmembrane region" description="Helical" evidence="1">
    <location>
        <begin position="28"/>
        <end position="53"/>
    </location>
</feature>
<dbReference type="Proteomes" id="UP000641514">
    <property type="component" value="Unassembled WGS sequence"/>
</dbReference>
<evidence type="ECO:0000256" key="1">
    <source>
        <dbReference type="SAM" id="Phobius"/>
    </source>
</evidence>
<comment type="caution">
    <text evidence="2">The sequence shown here is derived from an EMBL/GenBank/DDBJ whole genome shotgun (WGS) entry which is preliminary data.</text>
</comment>
<accession>A0A916XHU2</accession>